<protein>
    <recommendedName>
        <fullName evidence="1">PiggyBac transposable element-derived protein domain-containing protein</fullName>
    </recommendedName>
</protein>
<dbReference type="PANTHER" id="PTHR46599">
    <property type="entry name" value="PIGGYBAC TRANSPOSABLE ELEMENT-DERIVED PROTEIN 4"/>
    <property type="match status" value="1"/>
</dbReference>
<dbReference type="InterPro" id="IPR029526">
    <property type="entry name" value="PGBD"/>
</dbReference>
<organism evidence="2 3">
    <name type="scientific">Periplaneta americana</name>
    <name type="common">American cockroach</name>
    <name type="synonym">Blatta americana</name>
    <dbReference type="NCBI Taxonomy" id="6978"/>
    <lineage>
        <taxon>Eukaryota</taxon>
        <taxon>Metazoa</taxon>
        <taxon>Ecdysozoa</taxon>
        <taxon>Arthropoda</taxon>
        <taxon>Hexapoda</taxon>
        <taxon>Insecta</taxon>
        <taxon>Pterygota</taxon>
        <taxon>Neoptera</taxon>
        <taxon>Polyneoptera</taxon>
        <taxon>Dictyoptera</taxon>
        <taxon>Blattodea</taxon>
        <taxon>Blattoidea</taxon>
        <taxon>Blattidae</taxon>
        <taxon>Blattinae</taxon>
        <taxon>Periplaneta</taxon>
    </lineage>
</organism>
<gene>
    <name evidence="2" type="ORF">ANN_03402</name>
</gene>
<dbReference type="PANTHER" id="PTHR46599:SF6">
    <property type="entry name" value="DUAL SPECIFICITY PHOSPHATASE 26"/>
    <property type="match status" value="1"/>
</dbReference>
<dbReference type="EMBL" id="JAJSOF020000001">
    <property type="protein sequence ID" value="KAJ4451921.1"/>
    <property type="molecule type" value="Genomic_DNA"/>
</dbReference>
<dbReference type="Pfam" id="PF13843">
    <property type="entry name" value="DDE_Tnp_1_7"/>
    <property type="match status" value="1"/>
</dbReference>
<feature type="domain" description="PiggyBac transposable element-derived protein" evidence="1">
    <location>
        <begin position="2"/>
        <end position="199"/>
    </location>
</feature>
<evidence type="ECO:0000313" key="3">
    <source>
        <dbReference type="Proteomes" id="UP001148838"/>
    </source>
</evidence>
<comment type="caution">
    <text evidence="2">The sequence shown here is derived from an EMBL/GenBank/DDBJ whole genome shotgun (WGS) entry which is preliminary data.</text>
</comment>
<keyword evidence="3" id="KW-1185">Reference proteome</keyword>
<dbReference type="Gene3D" id="4.10.830.40">
    <property type="match status" value="1"/>
</dbReference>
<name>A0ABQ8U1V2_PERAM</name>
<evidence type="ECO:0000313" key="2">
    <source>
        <dbReference type="EMBL" id="KAJ4451921.1"/>
    </source>
</evidence>
<accession>A0ABQ8U1V2</accession>
<proteinExistence type="predicted"/>
<dbReference type="Proteomes" id="UP001148838">
    <property type="component" value="Unassembled WGS sequence"/>
</dbReference>
<evidence type="ECO:0000259" key="1">
    <source>
        <dbReference type="Pfam" id="PF13843"/>
    </source>
</evidence>
<reference evidence="2 3" key="1">
    <citation type="journal article" date="2022" name="Allergy">
        <title>Genome assembly and annotation of Periplaneta americana reveal a comprehensive cockroach allergen profile.</title>
        <authorList>
            <person name="Wang L."/>
            <person name="Xiong Q."/>
            <person name="Saelim N."/>
            <person name="Wang L."/>
            <person name="Nong W."/>
            <person name="Wan A.T."/>
            <person name="Shi M."/>
            <person name="Liu X."/>
            <person name="Cao Q."/>
            <person name="Hui J.H.L."/>
            <person name="Sookrung N."/>
            <person name="Leung T.F."/>
            <person name="Tungtrongchitr A."/>
            <person name="Tsui S.K.W."/>
        </authorList>
    </citation>
    <scope>NUCLEOTIDE SEQUENCE [LARGE SCALE GENOMIC DNA]</scope>
    <source>
        <strain evidence="2">PWHHKU_190912</strain>
    </source>
</reference>
<sequence>MYIPNKPNKYGIKIVMACDTKTKYMVDASPYLGKCTQTRGMPLGEFYMKELTKTLRGSNRNITVDNWFTSVKLADDLLKDKLTLDGTIRTNKPDIPSELLITKNRNIGSSKFCFDKEKTLVSFKAKSNKMVILLSTAHDQPTLNENTNKPHIIDDYNATKYGVDTLDQMCSNNSCSRKTRRWPLCVFYGMLNIGCLNSWVIYSYNNHSKKCARKSFLTQLSEELTKPWMMKRLQIVSLQTNLRDLIEAVLGDNVPKQRQESTTNNKRTICHICPSKKRRMTTSYCNQCERVYCKEHHANFFTNCCK</sequence>